<protein>
    <submittedName>
        <fullName evidence="2">Uncharacterized protein</fullName>
    </submittedName>
</protein>
<accession>A0A0D0BNH6</accession>
<dbReference type="Proteomes" id="UP000053593">
    <property type="component" value="Unassembled WGS sequence"/>
</dbReference>
<evidence type="ECO:0000313" key="2">
    <source>
        <dbReference type="EMBL" id="KIK51044.1"/>
    </source>
</evidence>
<proteinExistence type="predicted"/>
<organism evidence="2 3">
    <name type="scientific">Collybiopsis luxurians FD-317 M1</name>
    <dbReference type="NCBI Taxonomy" id="944289"/>
    <lineage>
        <taxon>Eukaryota</taxon>
        <taxon>Fungi</taxon>
        <taxon>Dikarya</taxon>
        <taxon>Basidiomycota</taxon>
        <taxon>Agaricomycotina</taxon>
        <taxon>Agaricomycetes</taxon>
        <taxon>Agaricomycetidae</taxon>
        <taxon>Agaricales</taxon>
        <taxon>Marasmiineae</taxon>
        <taxon>Omphalotaceae</taxon>
        <taxon>Collybiopsis</taxon>
        <taxon>Collybiopsis luxurians</taxon>
    </lineage>
</organism>
<dbReference type="AlphaFoldDB" id="A0A0D0BNH6"/>
<keyword evidence="3" id="KW-1185">Reference proteome</keyword>
<gene>
    <name evidence="2" type="ORF">GYMLUDRAFT_78335</name>
</gene>
<evidence type="ECO:0000313" key="3">
    <source>
        <dbReference type="Proteomes" id="UP000053593"/>
    </source>
</evidence>
<evidence type="ECO:0000256" key="1">
    <source>
        <dbReference type="SAM" id="MobiDB-lite"/>
    </source>
</evidence>
<dbReference type="HOGENOM" id="CLU_2941954_0_0_1"/>
<dbReference type="OrthoDB" id="70376at2759"/>
<feature type="region of interest" description="Disordered" evidence="1">
    <location>
        <begin position="41"/>
        <end position="60"/>
    </location>
</feature>
<name>A0A0D0BNH6_9AGAR</name>
<sequence length="60" mass="6839">MNTAIDLLKKPDSVSIYNLRVIPISLECCASLYGYELEETRGPERAQTAYEEERVSVEDE</sequence>
<feature type="compositionally biased region" description="Basic and acidic residues" evidence="1">
    <location>
        <begin position="51"/>
        <end position="60"/>
    </location>
</feature>
<reference evidence="2 3" key="1">
    <citation type="submission" date="2014-04" db="EMBL/GenBank/DDBJ databases">
        <title>Evolutionary Origins and Diversification of the Mycorrhizal Mutualists.</title>
        <authorList>
            <consortium name="DOE Joint Genome Institute"/>
            <consortium name="Mycorrhizal Genomics Consortium"/>
            <person name="Kohler A."/>
            <person name="Kuo A."/>
            <person name="Nagy L.G."/>
            <person name="Floudas D."/>
            <person name="Copeland A."/>
            <person name="Barry K.W."/>
            <person name="Cichocki N."/>
            <person name="Veneault-Fourrey C."/>
            <person name="LaButti K."/>
            <person name="Lindquist E.A."/>
            <person name="Lipzen A."/>
            <person name="Lundell T."/>
            <person name="Morin E."/>
            <person name="Murat C."/>
            <person name="Riley R."/>
            <person name="Ohm R."/>
            <person name="Sun H."/>
            <person name="Tunlid A."/>
            <person name="Henrissat B."/>
            <person name="Grigoriev I.V."/>
            <person name="Hibbett D.S."/>
            <person name="Martin F."/>
        </authorList>
    </citation>
    <scope>NUCLEOTIDE SEQUENCE [LARGE SCALE GENOMIC DNA]</scope>
    <source>
        <strain evidence="2 3">FD-317 M1</strain>
    </source>
</reference>
<dbReference type="EMBL" id="KN834874">
    <property type="protein sequence ID" value="KIK51044.1"/>
    <property type="molecule type" value="Genomic_DNA"/>
</dbReference>